<organism evidence="1 2">
    <name type="scientific">Brevibacillus panacihumi</name>
    <dbReference type="NCBI Taxonomy" id="497735"/>
    <lineage>
        <taxon>Bacteria</taxon>
        <taxon>Bacillati</taxon>
        <taxon>Bacillota</taxon>
        <taxon>Bacilli</taxon>
        <taxon>Bacillales</taxon>
        <taxon>Paenibacillaceae</taxon>
        <taxon>Brevibacillus</taxon>
    </lineage>
</organism>
<comment type="caution">
    <text evidence="1">The sequence shown here is derived from an EMBL/GenBank/DDBJ whole genome shotgun (WGS) entry which is preliminary data.</text>
</comment>
<dbReference type="AlphaFoldDB" id="A0A3M8CVP3"/>
<evidence type="ECO:0000313" key="1">
    <source>
        <dbReference type="EMBL" id="RNB79317.1"/>
    </source>
</evidence>
<evidence type="ECO:0000313" key="2">
    <source>
        <dbReference type="Proteomes" id="UP000281915"/>
    </source>
</evidence>
<gene>
    <name evidence="1" type="ORF">EDM58_10100</name>
</gene>
<sequence>MMERRGEIHILIVKMRRQNFVLLEDSKLGGACFEPMIRVYKSEQALDHDIALFYKGLTKGQQAVFMFYAHFNHANKSLTELYWWSAYFFAQPSIWSEIKGGLRYFKDDAMLSFLEDMEVVLIKHKHPRSLAGFHVTRDDLDRNQELRESMTTLNTSFRNIASFTLIRIGAHIRSNPDEFVRLED</sequence>
<proteinExistence type="predicted"/>
<accession>A0A3M8CVP3</accession>
<protein>
    <submittedName>
        <fullName evidence="1">Uncharacterized protein</fullName>
    </submittedName>
</protein>
<dbReference type="EMBL" id="RHHT01000019">
    <property type="protein sequence ID" value="RNB79317.1"/>
    <property type="molecule type" value="Genomic_DNA"/>
</dbReference>
<reference evidence="1 2" key="1">
    <citation type="submission" date="2018-10" db="EMBL/GenBank/DDBJ databases">
        <title>Phylogenomics of Brevibacillus.</title>
        <authorList>
            <person name="Dunlap C."/>
        </authorList>
    </citation>
    <scope>NUCLEOTIDE SEQUENCE [LARGE SCALE GENOMIC DNA]</scope>
    <source>
        <strain evidence="1 2">JCM 15085</strain>
    </source>
</reference>
<dbReference type="Proteomes" id="UP000281915">
    <property type="component" value="Unassembled WGS sequence"/>
</dbReference>
<name>A0A3M8CVP3_9BACL</name>